<protein>
    <submittedName>
        <fullName evidence="6">Class I SAM-dependent methyltransferase</fullName>
    </submittedName>
</protein>
<keyword evidence="7" id="KW-1185">Reference proteome</keyword>
<dbReference type="PANTHER" id="PTHR43464:SF19">
    <property type="entry name" value="UBIQUINONE BIOSYNTHESIS O-METHYLTRANSFERASE, MITOCHONDRIAL"/>
    <property type="match status" value="1"/>
</dbReference>
<evidence type="ECO:0000256" key="3">
    <source>
        <dbReference type="ARBA" id="ARBA00022691"/>
    </source>
</evidence>
<dbReference type="AlphaFoldDB" id="A0A8J7WLN4"/>
<dbReference type="CDD" id="cd02440">
    <property type="entry name" value="AdoMet_MTases"/>
    <property type="match status" value="1"/>
</dbReference>
<organism evidence="6 7">
    <name type="scientific">Actinocrinis puniceicyclus</name>
    <dbReference type="NCBI Taxonomy" id="977794"/>
    <lineage>
        <taxon>Bacteria</taxon>
        <taxon>Bacillati</taxon>
        <taxon>Actinomycetota</taxon>
        <taxon>Actinomycetes</taxon>
        <taxon>Catenulisporales</taxon>
        <taxon>Actinospicaceae</taxon>
        <taxon>Actinocrinis</taxon>
    </lineage>
</organism>
<evidence type="ECO:0000256" key="1">
    <source>
        <dbReference type="ARBA" id="ARBA00022603"/>
    </source>
</evidence>
<evidence type="ECO:0000259" key="5">
    <source>
        <dbReference type="Pfam" id="PF13649"/>
    </source>
</evidence>
<keyword evidence="3" id="KW-0949">S-adenosyl-L-methionine</keyword>
<reference evidence="6" key="1">
    <citation type="submission" date="2021-04" db="EMBL/GenBank/DDBJ databases">
        <title>Genome based classification of Actinospica acidithermotolerans sp. nov., an actinobacterium isolated from an Indonesian hot spring.</title>
        <authorList>
            <person name="Kusuma A.B."/>
            <person name="Putra K.E."/>
            <person name="Nafisah S."/>
            <person name="Loh J."/>
            <person name="Nouioui I."/>
            <person name="Goodfellow M."/>
        </authorList>
    </citation>
    <scope>NUCLEOTIDE SEQUENCE</scope>
    <source>
        <strain evidence="6">DSM 45618</strain>
    </source>
</reference>
<feature type="domain" description="Methyltransferase" evidence="5">
    <location>
        <begin position="45"/>
        <end position="139"/>
    </location>
</feature>
<dbReference type="PANTHER" id="PTHR43464">
    <property type="entry name" value="METHYLTRANSFERASE"/>
    <property type="match status" value="1"/>
</dbReference>
<evidence type="ECO:0000256" key="2">
    <source>
        <dbReference type="ARBA" id="ARBA00022679"/>
    </source>
</evidence>
<name>A0A8J7WLN4_9ACTN</name>
<feature type="region of interest" description="Disordered" evidence="4">
    <location>
        <begin position="1"/>
        <end position="21"/>
    </location>
</feature>
<keyword evidence="1 6" id="KW-0489">Methyltransferase</keyword>
<sequence length="202" mass="21737">MARLPAPGGRNRFEELHAGTPPWDIGRPQPAFAALAKQGEIRGRVLDVGCGTGEHTLMAAARGMTATGIDLDAGAVRAAERKACARGLAARFRQHDALRLAELGESFDTVLDSLCLHALSAADRGVYLDAVRRILDPGGRFFALCYSERQPAGSGVPHRRSRREIGSWFAEGWVLDRLEATMCAANPFPEGVAAWLVACTRT</sequence>
<gene>
    <name evidence="6" type="ORF">KGA66_02985</name>
</gene>
<dbReference type="Gene3D" id="3.40.50.150">
    <property type="entry name" value="Vaccinia Virus protein VP39"/>
    <property type="match status" value="1"/>
</dbReference>
<comment type="caution">
    <text evidence="6">The sequence shown here is derived from an EMBL/GenBank/DDBJ whole genome shotgun (WGS) entry which is preliminary data.</text>
</comment>
<dbReference type="EMBL" id="JAGSXH010000006">
    <property type="protein sequence ID" value="MBS2961997.1"/>
    <property type="molecule type" value="Genomic_DNA"/>
</dbReference>
<dbReference type="GO" id="GO:0032259">
    <property type="term" value="P:methylation"/>
    <property type="evidence" value="ECO:0007669"/>
    <property type="project" value="UniProtKB-KW"/>
</dbReference>
<dbReference type="InterPro" id="IPR029063">
    <property type="entry name" value="SAM-dependent_MTases_sf"/>
</dbReference>
<dbReference type="InterPro" id="IPR041698">
    <property type="entry name" value="Methyltransf_25"/>
</dbReference>
<proteinExistence type="predicted"/>
<dbReference type="GO" id="GO:0008168">
    <property type="term" value="F:methyltransferase activity"/>
    <property type="evidence" value="ECO:0007669"/>
    <property type="project" value="UniProtKB-KW"/>
</dbReference>
<dbReference type="Proteomes" id="UP000677913">
    <property type="component" value="Unassembled WGS sequence"/>
</dbReference>
<dbReference type="RefSeq" id="WP_211464215.1">
    <property type="nucleotide sequence ID" value="NZ_JAGSXH010000006.1"/>
</dbReference>
<accession>A0A8J7WLN4</accession>
<dbReference type="Pfam" id="PF13649">
    <property type="entry name" value="Methyltransf_25"/>
    <property type="match status" value="1"/>
</dbReference>
<evidence type="ECO:0000256" key="4">
    <source>
        <dbReference type="SAM" id="MobiDB-lite"/>
    </source>
</evidence>
<keyword evidence="2" id="KW-0808">Transferase</keyword>
<evidence type="ECO:0000313" key="7">
    <source>
        <dbReference type="Proteomes" id="UP000677913"/>
    </source>
</evidence>
<dbReference type="SUPFAM" id="SSF53335">
    <property type="entry name" value="S-adenosyl-L-methionine-dependent methyltransferases"/>
    <property type="match status" value="1"/>
</dbReference>
<evidence type="ECO:0000313" key="6">
    <source>
        <dbReference type="EMBL" id="MBS2961997.1"/>
    </source>
</evidence>